<dbReference type="EMBL" id="REGN01000924">
    <property type="protein sequence ID" value="RNA38097.1"/>
    <property type="molecule type" value="Genomic_DNA"/>
</dbReference>
<dbReference type="Proteomes" id="UP000276133">
    <property type="component" value="Unassembled WGS sequence"/>
</dbReference>
<evidence type="ECO:0000256" key="1">
    <source>
        <dbReference type="SAM" id="MobiDB-lite"/>
    </source>
</evidence>
<gene>
    <name evidence="2" type="ORF">BpHYR1_051688</name>
</gene>
<comment type="caution">
    <text evidence="2">The sequence shown here is derived from an EMBL/GenBank/DDBJ whole genome shotgun (WGS) entry which is preliminary data.</text>
</comment>
<accession>A0A3M7SR63</accession>
<dbReference type="AlphaFoldDB" id="A0A3M7SR63"/>
<dbReference type="STRING" id="10195.A0A3M7SR63"/>
<keyword evidence="3" id="KW-1185">Reference proteome</keyword>
<sequence length="92" mass="10191">MGSLVQSMLSALGDRESPEGVRRRDEVFGTDHSGLVLNLVSKLASVLEALENLPVYLYDAPGSYNLHSFSKWFRIGLKKDQPSDANFLDYTG</sequence>
<protein>
    <submittedName>
        <fullName evidence="2">Uncharacterized protein</fullName>
    </submittedName>
</protein>
<name>A0A3M7SR63_BRAPC</name>
<feature type="region of interest" description="Disordered" evidence="1">
    <location>
        <begin position="1"/>
        <end position="23"/>
    </location>
</feature>
<feature type="compositionally biased region" description="Basic and acidic residues" evidence="1">
    <location>
        <begin position="13"/>
        <end position="23"/>
    </location>
</feature>
<evidence type="ECO:0000313" key="3">
    <source>
        <dbReference type="Proteomes" id="UP000276133"/>
    </source>
</evidence>
<evidence type="ECO:0000313" key="2">
    <source>
        <dbReference type="EMBL" id="RNA38097.1"/>
    </source>
</evidence>
<organism evidence="2 3">
    <name type="scientific">Brachionus plicatilis</name>
    <name type="common">Marine rotifer</name>
    <name type="synonym">Brachionus muelleri</name>
    <dbReference type="NCBI Taxonomy" id="10195"/>
    <lineage>
        <taxon>Eukaryota</taxon>
        <taxon>Metazoa</taxon>
        <taxon>Spiralia</taxon>
        <taxon>Gnathifera</taxon>
        <taxon>Rotifera</taxon>
        <taxon>Eurotatoria</taxon>
        <taxon>Monogononta</taxon>
        <taxon>Pseudotrocha</taxon>
        <taxon>Ploima</taxon>
        <taxon>Brachionidae</taxon>
        <taxon>Brachionus</taxon>
    </lineage>
</organism>
<proteinExistence type="predicted"/>
<reference evidence="2 3" key="1">
    <citation type="journal article" date="2018" name="Sci. Rep.">
        <title>Genomic signatures of local adaptation to the degree of environmental predictability in rotifers.</title>
        <authorList>
            <person name="Franch-Gras L."/>
            <person name="Hahn C."/>
            <person name="Garcia-Roger E.M."/>
            <person name="Carmona M.J."/>
            <person name="Serra M."/>
            <person name="Gomez A."/>
        </authorList>
    </citation>
    <scope>NUCLEOTIDE SEQUENCE [LARGE SCALE GENOMIC DNA]</scope>
    <source>
        <strain evidence="2">HYR1</strain>
    </source>
</reference>